<dbReference type="CDD" id="cd02440">
    <property type="entry name" value="AdoMet_MTases"/>
    <property type="match status" value="1"/>
</dbReference>
<sequence length="505" mass="53418">MSDLGRDYETSLDPTRRRRDGVHYTPRAVADELVERAFAAHGQAIASGTPFSVCDPTCGAGVFLLAAADALVEAGRTPFDALASLRGMDIDPDALEVARAELLGWAHAHGVEAGEQELPFDLFVGDALNDAWPEDGRLDVVVGNPPFGGQLAGATVRDESAVAGAARILGRPAGYTDTAGVLLVRALDAVRAGGSVVFVQPLSVLGSRDGAMVRDLVSDALESIWIPDDQLFDAAVSVCAPVLRKPTAIESVADSQVIPTWTELAAEAMGVPSMRLNGAPLSSLADCTAGFRHEFYDVAAATVERGSAGSESADFPKLITVGLIDPAKLLWGTRAARIAGTTFAEPVVDVAKLSKPFELRKRPKLLVATQTRVIEAVADYDGMLWPSVPVISVLPHTDEAGALDLLLAALIAPPASVWAARQAAGTARSPGAVRLSATQLEQLPLPTDRELWIKGSDQLRAGQLTTAVRTLTSAYGLSENEQTVVLEWWTLRSKRRKRQGKTAGL</sequence>
<dbReference type="GO" id="GO:0032259">
    <property type="term" value="P:methylation"/>
    <property type="evidence" value="ECO:0007669"/>
    <property type="project" value="UniProtKB-KW"/>
</dbReference>
<evidence type="ECO:0000259" key="6">
    <source>
        <dbReference type="Pfam" id="PF02384"/>
    </source>
</evidence>
<dbReference type="InterPro" id="IPR002052">
    <property type="entry name" value="DNA_methylase_N6_adenine_CS"/>
</dbReference>
<dbReference type="Pfam" id="PF02384">
    <property type="entry name" value="N6_Mtase"/>
    <property type="match status" value="1"/>
</dbReference>
<dbReference type="PRINTS" id="PR00507">
    <property type="entry name" value="N12N6MTFRASE"/>
</dbReference>
<gene>
    <name evidence="7" type="ORF">UFOPK1827_01318</name>
</gene>
<keyword evidence="4" id="KW-0680">Restriction system</keyword>
<dbReference type="GO" id="GO:0008170">
    <property type="term" value="F:N-methyltransferase activity"/>
    <property type="evidence" value="ECO:0007669"/>
    <property type="project" value="InterPro"/>
</dbReference>
<dbReference type="SUPFAM" id="SSF53335">
    <property type="entry name" value="S-adenosyl-L-methionine-dependent methyltransferases"/>
    <property type="match status" value="1"/>
</dbReference>
<dbReference type="InterPro" id="IPR003356">
    <property type="entry name" value="DNA_methylase_A-5"/>
</dbReference>
<dbReference type="GO" id="GO:0009307">
    <property type="term" value="P:DNA restriction-modification system"/>
    <property type="evidence" value="ECO:0007669"/>
    <property type="project" value="UniProtKB-KW"/>
</dbReference>
<dbReference type="PROSITE" id="PS00092">
    <property type="entry name" value="N6_MTASE"/>
    <property type="match status" value="1"/>
</dbReference>
<dbReference type="InterPro" id="IPR029063">
    <property type="entry name" value="SAM-dependent_MTases_sf"/>
</dbReference>
<organism evidence="7">
    <name type="scientific">freshwater metagenome</name>
    <dbReference type="NCBI Taxonomy" id="449393"/>
    <lineage>
        <taxon>unclassified sequences</taxon>
        <taxon>metagenomes</taxon>
        <taxon>ecological metagenomes</taxon>
    </lineage>
</organism>
<dbReference type="PANTHER" id="PTHR33841">
    <property type="entry name" value="DNA METHYLTRANSFERASE YEEA-RELATED"/>
    <property type="match status" value="1"/>
</dbReference>
<evidence type="ECO:0000256" key="1">
    <source>
        <dbReference type="ARBA" id="ARBA00022603"/>
    </source>
</evidence>
<feature type="region of interest" description="Disordered" evidence="5">
    <location>
        <begin position="1"/>
        <end position="20"/>
    </location>
</feature>
<proteinExistence type="predicted"/>
<evidence type="ECO:0000313" key="7">
    <source>
        <dbReference type="EMBL" id="CAB4611687.1"/>
    </source>
</evidence>
<keyword evidence="1" id="KW-0489">Methyltransferase</keyword>
<dbReference type="GO" id="GO:0009007">
    <property type="term" value="F:site-specific DNA-methyltransferase (adenine-specific) activity"/>
    <property type="evidence" value="ECO:0007669"/>
    <property type="project" value="UniProtKB-EC"/>
</dbReference>
<dbReference type="GO" id="GO:0003677">
    <property type="term" value="F:DNA binding"/>
    <property type="evidence" value="ECO:0007669"/>
    <property type="project" value="InterPro"/>
</dbReference>
<dbReference type="Gene3D" id="3.40.50.150">
    <property type="entry name" value="Vaccinia Virus protein VP39"/>
    <property type="match status" value="1"/>
</dbReference>
<dbReference type="InterPro" id="IPR050953">
    <property type="entry name" value="N4_N6_ade-DNA_methylase"/>
</dbReference>
<reference evidence="7" key="1">
    <citation type="submission" date="2020-05" db="EMBL/GenBank/DDBJ databases">
        <authorList>
            <person name="Chiriac C."/>
            <person name="Salcher M."/>
            <person name="Ghai R."/>
            <person name="Kavagutti S V."/>
        </authorList>
    </citation>
    <scope>NUCLEOTIDE SEQUENCE</scope>
</reference>
<evidence type="ECO:0000256" key="5">
    <source>
        <dbReference type="SAM" id="MobiDB-lite"/>
    </source>
</evidence>
<name>A0A6J6HE64_9ZZZZ</name>
<evidence type="ECO:0000256" key="4">
    <source>
        <dbReference type="ARBA" id="ARBA00022747"/>
    </source>
</evidence>
<keyword evidence="3" id="KW-0949">S-adenosyl-L-methionine</keyword>
<evidence type="ECO:0000256" key="2">
    <source>
        <dbReference type="ARBA" id="ARBA00022679"/>
    </source>
</evidence>
<evidence type="ECO:0000256" key="3">
    <source>
        <dbReference type="ARBA" id="ARBA00022691"/>
    </source>
</evidence>
<dbReference type="AlphaFoldDB" id="A0A6J6HE64"/>
<accession>A0A6J6HE64</accession>
<keyword evidence="2" id="KW-0808">Transferase</keyword>
<dbReference type="EMBL" id="CAEZUO010000067">
    <property type="protein sequence ID" value="CAB4611687.1"/>
    <property type="molecule type" value="Genomic_DNA"/>
</dbReference>
<feature type="domain" description="DNA methylase adenine-specific" evidence="6">
    <location>
        <begin position="5"/>
        <end position="247"/>
    </location>
</feature>
<protein>
    <submittedName>
        <fullName evidence="7">Unannotated protein</fullName>
    </submittedName>
</protein>
<dbReference type="PANTHER" id="PTHR33841:SF5">
    <property type="entry name" value="DNA METHYLASE (MODIFICATION METHYLASE) (METHYLTRANSFERASE)-RELATED"/>
    <property type="match status" value="1"/>
</dbReference>